<dbReference type="AlphaFoldDB" id="A0A6J8BQN5"/>
<dbReference type="Pfam" id="PF00059">
    <property type="entry name" value="Lectin_C"/>
    <property type="match status" value="1"/>
</dbReference>
<dbReference type="EMBL" id="CACVKT020003827">
    <property type="protein sequence ID" value="CAC5385982.1"/>
    <property type="molecule type" value="Genomic_DNA"/>
</dbReference>
<dbReference type="InterPro" id="IPR050111">
    <property type="entry name" value="C-type_lectin/snaclec_domain"/>
</dbReference>
<proteinExistence type="predicted"/>
<sequence length="241" mass="28721">MEVCVMKKNYIVLLQRVVNNEHEIAFLKGQKQQLENELENTRRTFSCEIENLHDITVQQKLELNETIHSWTTFNETTHDLIHRVNVLDDKYLRQERCGEYINKSDSYTYCVGGWRRRGDFGAFYCFSNNTLSWDDAQRECRRQNGWLADICHEKEAKWLAEYSRTHLATSVWIGGKQISDGTYKWVTSNGETRGMDYTRWTPDEPKPKDSYKCVNLWKTHHYKWDDYDCDVGLNFICKIYI</sequence>
<dbReference type="Gene3D" id="3.10.100.10">
    <property type="entry name" value="Mannose-Binding Protein A, subunit A"/>
    <property type="match status" value="1"/>
</dbReference>
<dbReference type="PANTHER" id="PTHR22803">
    <property type="entry name" value="MANNOSE, PHOSPHOLIPASE, LECTIN RECEPTOR RELATED"/>
    <property type="match status" value="1"/>
</dbReference>
<evidence type="ECO:0000313" key="4">
    <source>
        <dbReference type="EMBL" id="CAC5385982.1"/>
    </source>
</evidence>
<dbReference type="SUPFAM" id="SSF56436">
    <property type="entry name" value="C-type lectin-like"/>
    <property type="match status" value="1"/>
</dbReference>
<gene>
    <name evidence="4" type="ORF">MCOR_21474</name>
</gene>
<dbReference type="OrthoDB" id="6067521at2759"/>
<dbReference type="PROSITE" id="PS50041">
    <property type="entry name" value="C_TYPE_LECTIN_2"/>
    <property type="match status" value="1"/>
</dbReference>
<feature type="coiled-coil region" evidence="2">
    <location>
        <begin position="17"/>
        <end position="51"/>
    </location>
</feature>
<keyword evidence="1" id="KW-1015">Disulfide bond</keyword>
<evidence type="ECO:0000313" key="5">
    <source>
        <dbReference type="Proteomes" id="UP000507470"/>
    </source>
</evidence>
<dbReference type="CDD" id="cd00037">
    <property type="entry name" value="CLECT"/>
    <property type="match status" value="1"/>
</dbReference>
<dbReference type="Proteomes" id="UP000507470">
    <property type="component" value="Unassembled WGS sequence"/>
</dbReference>
<name>A0A6J8BQN5_MYTCO</name>
<accession>A0A6J8BQN5</accession>
<reference evidence="4 5" key="1">
    <citation type="submission" date="2020-06" db="EMBL/GenBank/DDBJ databases">
        <authorList>
            <person name="Li R."/>
            <person name="Bekaert M."/>
        </authorList>
    </citation>
    <scope>NUCLEOTIDE SEQUENCE [LARGE SCALE GENOMIC DNA]</scope>
    <source>
        <strain evidence="5">wild</strain>
    </source>
</reference>
<evidence type="ECO:0000259" key="3">
    <source>
        <dbReference type="PROSITE" id="PS50041"/>
    </source>
</evidence>
<organism evidence="4 5">
    <name type="scientific">Mytilus coruscus</name>
    <name type="common">Sea mussel</name>
    <dbReference type="NCBI Taxonomy" id="42192"/>
    <lineage>
        <taxon>Eukaryota</taxon>
        <taxon>Metazoa</taxon>
        <taxon>Spiralia</taxon>
        <taxon>Lophotrochozoa</taxon>
        <taxon>Mollusca</taxon>
        <taxon>Bivalvia</taxon>
        <taxon>Autobranchia</taxon>
        <taxon>Pteriomorphia</taxon>
        <taxon>Mytilida</taxon>
        <taxon>Mytiloidea</taxon>
        <taxon>Mytilidae</taxon>
        <taxon>Mytilinae</taxon>
        <taxon>Mytilus</taxon>
    </lineage>
</organism>
<dbReference type="InterPro" id="IPR016186">
    <property type="entry name" value="C-type_lectin-like/link_sf"/>
</dbReference>
<keyword evidence="2" id="KW-0175">Coiled coil</keyword>
<evidence type="ECO:0000256" key="1">
    <source>
        <dbReference type="ARBA" id="ARBA00023157"/>
    </source>
</evidence>
<dbReference type="InterPro" id="IPR018378">
    <property type="entry name" value="C-type_lectin_CS"/>
</dbReference>
<dbReference type="InterPro" id="IPR001304">
    <property type="entry name" value="C-type_lectin-like"/>
</dbReference>
<evidence type="ECO:0000256" key="2">
    <source>
        <dbReference type="SAM" id="Coils"/>
    </source>
</evidence>
<dbReference type="PROSITE" id="PS00615">
    <property type="entry name" value="C_TYPE_LECTIN_1"/>
    <property type="match status" value="1"/>
</dbReference>
<dbReference type="SMART" id="SM00034">
    <property type="entry name" value="CLECT"/>
    <property type="match status" value="1"/>
</dbReference>
<dbReference type="InterPro" id="IPR016187">
    <property type="entry name" value="CTDL_fold"/>
</dbReference>
<protein>
    <submittedName>
        <fullName evidence="4">MRC</fullName>
    </submittedName>
</protein>
<keyword evidence="5" id="KW-1185">Reference proteome</keyword>
<feature type="domain" description="C-type lectin" evidence="3">
    <location>
        <begin position="124"/>
        <end position="238"/>
    </location>
</feature>